<gene>
    <name evidence="3" type="ORF">TrRE_jg4549</name>
</gene>
<feature type="domain" description="Tim10-like" evidence="2">
    <location>
        <begin position="10"/>
        <end position="37"/>
    </location>
</feature>
<dbReference type="OrthoDB" id="1551503at2759"/>
<evidence type="ECO:0000259" key="2">
    <source>
        <dbReference type="Pfam" id="PF02953"/>
    </source>
</evidence>
<keyword evidence="1" id="KW-1015">Disulfide bond</keyword>
<comment type="function">
    <text evidence="1">Mitochondrial intermembrane chaperone that participates in the import and insertion of some multi-pass transmembrane proteins into the mitochondrial inner membrane. Also required for the transfer of beta-barrel precursors from the TOM complex to the sorting and assembly machinery (SAM complex) of the outer membrane. Acts as a chaperone-like protein that protects the hydrophobic precursors from aggregation and guide them through the mitochondrial intermembrane space.</text>
</comment>
<comment type="caution">
    <text evidence="3">The sequence shown here is derived from an EMBL/GenBank/DDBJ whole genome shotgun (WGS) entry which is preliminary data.</text>
</comment>
<comment type="subunit">
    <text evidence="1">Heterohexamer.</text>
</comment>
<organism evidence="3 4">
    <name type="scientific">Triparma retinervis</name>
    <dbReference type="NCBI Taxonomy" id="2557542"/>
    <lineage>
        <taxon>Eukaryota</taxon>
        <taxon>Sar</taxon>
        <taxon>Stramenopiles</taxon>
        <taxon>Ochrophyta</taxon>
        <taxon>Bolidophyceae</taxon>
        <taxon>Parmales</taxon>
        <taxon>Triparmaceae</taxon>
        <taxon>Triparma</taxon>
    </lineage>
</organism>
<dbReference type="EMBL" id="BRXZ01002029">
    <property type="protein sequence ID" value="GMH52627.1"/>
    <property type="molecule type" value="Genomic_DNA"/>
</dbReference>
<keyword evidence="1" id="KW-0653">Protein transport</keyword>
<keyword evidence="1" id="KW-0811">Translocation</keyword>
<reference evidence="3" key="1">
    <citation type="submission" date="2022-07" db="EMBL/GenBank/DDBJ databases">
        <title>Genome analysis of Parmales, a sister group of diatoms, reveals the evolutionary specialization of diatoms from phago-mixotrophs to photoautotrophs.</title>
        <authorList>
            <person name="Ban H."/>
            <person name="Sato S."/>
            <person name="Yoshikawa S."/>
            <person name="Kazumasa Y."/>
            <person name="Nakamura Y."/>
            <person name="Ichinomiya M."/>
            <person name="Saitoh K."/>
            <person name="Sato N."/>
            <person name="Blanc-Mathieu R."/>
            <person name="Endo H."/>
            <person name="Kuwata A."/>
            <person name="Ogata H."/>
        </authorList>
    </citation>
    <scope>NUCLEOTIDE SEQUENCE</scope>
</reference>
<dbReference type="GO" id="GO:0015031">
    <property type="term" value="P:protein transport"/>
    <property type="evidence" value="ECO:0007669"/>
    <property type="project" value="UniProtKB-KW"/>
</dbReference>
<feature type="non-terminal residue" evidence="3">
    <location>
        <position position="1"/>
    </location>
</feature>
<keyword evidence="1" id="KW-0999">Mitochondrion inner membrane</keyword>
<dbReference type="InterPro" id="IPR004217">
    <property type="entry name" value="Tim10-like"/>
</dbReference>
<keyword evidence="4" id="KW-1185">Reference proteome</keyword>
<sequence length="48" mass="5169">AAQGYGAGSDSYETSCVDNCSAKFFSSTARVGQRFAEIQAMKQQQQQS</sequence>
<evidence type="ECO:0000256" key="1">
    <source>
        <dbReference type="RuleBase" id="RU367043"/>
    </source>
</evidence>
<dbReference type="Gene3D" id="1.10.287.810">
    <property type="entry name" value="Mitochondrial import inner membrane translocase subunit tim13 like domains"/>
    <property type="match status" value="1"/>
</dbReference>
<keyword evidence="1" id="KW-0496">Mitochondrion</keyword>
<comment type="similarity">
    <text evidence="1">Belongs to the small Tim family.</text>
</comment>
<dbReference type="Pfam" id="PF02953">
    <property type="entry name" value="zf-Tim10_DDP"/>
    <property type="match status" value="1"/>
</dbReference>
<dbReference type="AlphaFoldDB" id="A0A9W6ZJV5"/>
<dbReference type="GO" id="GO:0005743">
    <property type="term" value="C:mitochondrial inner membrane"/>
    <property type="evidence" value="ECO:0007669"/>
    <property type="project" value="UniProtKB-SubCell"/>
</dbReference>
<dbReference type="SUPFAM" id="SSF144122">
    <property type="entry name" value="Tim10-like"/>
    <property type="match status" value="1"/>
</dbReference>
<evidence type="ECO:0000313" key="4">
    <source>
        <dbReference type="Proteomes" id="UP001165082"/>
    </source>
</evidence>
<proteinExistence type="inferred from homology"/>
<protein>
    <recommendedName>
        <fullName evidence="1">Mitochondrial import inner membrane translocase subunit</fullName>
    </recommendedName>
</protein>
<evidence type="ECO:0000313" key="3">
    <source>
        <dbReference type="EMBL" id="GMH52627.1"/>
    </source>
</evidence>
<keyword evidence="1" id="KW-0472">Membrane</keyword>
<keyword evidence="1" id="KW-0143">Chaperone</keyword>
<comment type="subcellular location">
    <subcellularLocation>
        <location evidence="1">Mitochondrion inner membrane</location>
        <topology evidence="1">Peripheral membrane protein</topology>
        <orientation evidence="1">Intermembrane side</orientation>
    </subcellularLocation>
</comment>
<dbReference type="Proteomes" id="UP001165082">
    <property type="component" value="Unassembled WGS sequence"/>
</dbReference>
<dbReference type="InterPro" id="IPR035427">
    <property type="entry name" value="Tim10-like_dom_sf"/>
</dbReference>
<name>A0A9W6ZJV5_9STRA</name>
<accession>A0A9W6ZJV5</accession>
<comment type="domain">
    <text evidence="1">The twin CX3C motif contains 4 conserved Cys residues that form 2 disulfide bonds in the mitochondrial intermembrane space.</text>
</comment>
<keyword evidence="1" id="KW-0813">Transport</keyword>